<organism evidence="6 7">
    <name type="scientific">Achaetomium macrosporum</name>
    <dbReference type="NCBI Taxonomy" id="79813"/>
    <lineage>
        <taxon>Eukaryota</taxon>
        <taxon>Fungi</taxon>
        <taxon>Dikarya</taxon>
        <taxon>Ascomycota</taxon>
        <taxon>Pezizomycotina</taxon>
        <taxon>Sordariomycetes</taxon>
        <taxon>Sordariomycetidae</taxon>
        <taxon>Sordariales</taxon>
        <taxon>Chaetomiaceae</taxon>
        <taxon>Achaetomium</taxon>
    </lineage>
</organism>
<dbReference type="GO" id="GO:0005634">
    <property type="term" value="C:nucleus"/>
    <property type="evidence" value="ECO:0007669"/>
    <property type="project" value="UniProtKB-SubCell"/>
</dbReference>
<evidence type="ECO:0000313" key="6">
    <source>
        <dbReference type="EMBL" id="KAK4234357.1"/>
    </source>
</evidence>
<dbReference type="PROSITE" id="PS50048">
    <property type="entry name" value="ZN2_CY6_FUNGAL_2"/>
    <property type="match status" value="1"/>
</dbReference>
<dbReference type="EMBL" id="MU860380">
    <property type="protein sequence ID" value="KAK4234357.1"/>
    <property type="molecule type" value="Genomic_DNA"/>
</dbReference>
<dbReference type="GO" id="GO:0000981">
    <property type="term" value="F:DNA-binding transcription factor activity, RNA polymerase II-specific"/>
    <property type="evidence" value="ECO:0007669"/>
    <property type="project" value="InterPro"/>
</dbReference>
<reference evidence="6" key="1">
    <citation type="journal article" date="2023" name="Mol. Phylogenet. Evol.">
        <title>Genome-scale phylogeny and comparative genomics of the fungal order Sordariales.</title>
        <authorList>
            <person name="Hensen N."/>
            <person name="Bonometti L."/>
            <person name="Westerberg I."/>
            <person name="Brannstrom I.O."/>
            <person name="Guillou S."/>
            <person name="Cros-Aarteil S."/>
            <person name="Calhoun S."/>
            <person name="Haridas S."/>
            <person name="Kuo A."/>
            <person name="Mondo S."/>
            <person name="Pangilinan J."/>
            <person name="Riley R."/>
            <person name="LaButti K."/>
            <person name="Andreopoulos B."/>
            <person name="Lipzen A."/>
            <person name="Chen C."/>
            <person name="Yan M."/>
            <person name="Daum C."/>
            <person name="Ng V."/>
            <person name="Clum A."/>
            <person name="Steindorff A."/>
            <person name="Ohm R.A."/>
            <person name="Martin F."/>
            <person name="Silar P."/>
            <person name="Natvig D.O."/>
            <person name="Lalanne C."/>
            <person name="Gautier V."/>
            <person name="Ament-Velasquez S.L."/>
            <person name="Kruys A."/>
            <person name="Hutchinson M.I."/>
            <person name="Powell A.J."/>
            <person name="Barry K."/>
            <person name="Miller A.N."/>
            <person name="Grigoriev I.V."/>
            <person name="Debuchy R."/>
            <person name="Gladieux P."/>
            <person name="Hiltunen Thoren M."/>
            <person name="Johannesson H."/>
        </authorList>
    </citation>
    <scope>NUCLEOTIDE SEQUENCE</scope>
    <source>
        <strain evidence="6">CBS 532.94</strain>
    </source>
</reference>
<evidence type="ECO:0000256" key="3">
    <source>
        <dbReference type="ARBA" id="ARBA00023242"/>
    </source>
</evidence>
<gene>
    <name evidence="6" type="ORF">C8A03DRAFT_18722</name>
</gene>
<feature type="region of interest" description="Disordered" evidence="4">
    <location>
        <begin position="104"/>
        <end position="156"/>
    </location>
</feature>
<dbReference type="Pfam" id="PF04082">
    <property type="entry name" value="Fungal_trans"/>
    <property type="match status" value="1"/>
</dbReference>
<evidence type="ECO:0000256" key="4">
    <source>
        <dbReference type="SAM" id="MobiDB-lite"/>
    </source>
</evidence>
<name>A0AAN7C3G1_9PEZI</name>
<keyword evidence="3" id="KW-0539">Nucleus</keyword>
<comment type="caution">
    <text evidence="6">The sequence shown here is derived from an EMBL/GenBank/DDBJ whole genome shotgun (WGS) entry which is preliminary data.</text>
</comment>
<dbReference type="InterPro" id="IPR036864">
    <property type="entry name" value="Zn2-C6_fun-type_DNA-bd_sf"/>
</dbReference>
<evidence type="ECO:0000259" key="5">
    <source>
        <dbReference type="PROSITE" id="PS50048"/>
    </source>
</evidence>
<dbReference type="PANTHER" id="PTHR31001">
    <property type="entry name" value="UNCHARACTERIZED TRANSCRIPTIONAL REGULATORY PROTEIN"/>
    <property type="match status" value="1"/>
</dbReference>
<reference evidence="6" key="2">
    <citation type="submission" date="2023-05" db="EMBL/GenBank/DDBJ databases">
        <authorList>
            <consortium name="Lawrence Berkeley National Laboratory"/>
            <person name="Steindorff A."/>
            <person name="Hensen N."/>
            <person name="Bonometti L."/>
            <person name="Westerberg I."/>
            <person name="Brannstrom I.O."/>
            <person name="Guillou S."/>
            <person name="Cros-Aarteil S."/>
            <person name="Calhoun S."/>
            <person name="Haridas S."/>
            <person name="Kuo A."/>
            <person name="Mondo S."/>
            <person name="Pangilinan J."/>
            <person name="Riley R."/>
            <person name="Labutti K."/>
            <person name="Andreopoulos B."/>
            <person name="Lipzen A."/>
            <person name="Chen C."/>
            <person name="Yanf M."/>
            <person name="Daum C."/>
            <person name="Ng V."/>
            <person name="Clum A."/>
            <person name="Ohm R."/>
            <person name="Martin F."/>
            <person name="Silar P."/>
            <person name="Natvig D."/>
            <person name="Lalanne C."/>
            <person name="Gautier V."/>
            <person name="Ament-Velasquez S.L."/>
            <person name="Kruys A."/>
            <person name="Hutchinson M.I."/>
            <person name="Powell A.J."/>
            <person name="Barry K."/>
            <person name="Miller A.N."/>
            <person name="Grigoriev I.V."/>
            <person name="Debuchy R."/>
            <person name="Gladieux P."/>
            <person name="Thoren M.H."/>
            <person name="Johannesson H."/>
        </authorList>
    </citation>
    <scope>NUCLEOTIDE SEQUENCE</scope>
    <source>
        <strain evidence="6">CBS 532.94</strain>
    </source>
</reference>
<dbReference type="GO" id="GO:0008270">
    <property type="term" value="F:zinc ion binding"/>
    <property type="evidence" value="ECO:0007669"/>
    <property type="project" value="InterPro"/>
</dbReference>
<evidence type="ECO:0000256" key="1">
    <source>
        <dbReference type="ARBA" id="ARBA00004123"/>
    </source>
</evidence>
<dbReference type="GO" id="GO:0003677">
    <property type="term" value="F:DNA binding"/>
    <property type="evidence" value="ECO:0007669"/>
    <property type="project" value="InterPro"/>
</dbReference>
<accession>A0AAN7C3G1</accession>
<dbReference type="InterPro" id="IPR007219">
    <property type="entry name" value="XnlR_reg_dom"/>
</dbReference>
<dbReference type="SUPFAM" id="SSF57701">
    <property type="entry name" value="Zn2/Cys6 DNA-binding domain"/>
    <property type="match status" value="1"/>
</dbReference>
<dbReference type="PANTHER" id="PTHR31001:SF40">
    <property type="entry name" value="ZN(II)2CYS6 TRANSCRIPTION FACTOR (EUROFUNG)"/>
    <property type="match status" value="1"/>
</dbReference>
<keyword evidence="2" id="KW-0479">Metal-binding</keyword>
<evidence type="ECO:0000256" key="2">
    <source>
        <dbReference type="ARBA" id="ARBA00022723"/>
    </source>
</evidence>
<dbReference type="Pfam" id="PF00172">
    <property type="entry name" value="Zn_clus"/>
    <property type="match status" value="1"/>
</dbReference>
<dbReference type="GO" id="GO:0006351">
    <property type="term" value="P:DNA-templated transcription"/>
    <property type="evidence" value="ECO:0007669"/>
    <property type="project" value="InterPro"/>
</dbReference>
<dbReference type="InterPro" id="IPR050613">
    <property type="entry name" value="Sec_Metabolite_Reg"/>
</dbReference>
<dbReference type="CDD" id="cd12148">
    <property type="entry name" value="fungal_TF_MHR"/>
    <property type="match status" value="1"/>
</dbReference>
<dbReference type="SMART" id="SM00066">
    <property type="entry name" value="GAL4"/>
    <property type="match status" value="1"/>
</dbReference>
<sequence>MPAPENRRMPLSCEPCRERKIRCPRSANRPRGPCETCIRRGIPPEDCVYLRDLYPRRPTLAAAAAQASAHAQCSLQADNARLLARINDLEELVRAQLGAAVAVPQQSPKLRNDASHLPSPDSTMHCPPRSAQDSDSTGMTLGDDCSPPAVTPPSSALSSVGTLLHFESGHERYEPLSSKWSSILGDGPVTRGIPRDLDRLQTPPDFAFTTMKADVQDLLSMLPPSSYCDELKNVYFGTFATLFHVLHDPTFDAEYTEFRDDPLQTPLPWLALLYAILGVAVTAVPEDSAFLWDLGRQQTAAENMGLLTSRYRAWAMKCLEADHYLWRHNLHTLQALVILIYGINHTHGQSWALLGTARNIAFALGCHVDPDAFSLDLVVAEQRRRCWAALNMLYTIQNTTLGYLDTIQPPFSVKLPLDVDDYQLTTGVNGSAPSRSGPPSKVSYLLFKFKLYDIASRICSSLFRHGHRPSYDTILSLDAEIGTQQHAVNNKYLLDTTTAALPDYHAVHLNILFGYTHQLTLLLHRPVVMQQQALSRSPINVATVGPYTRAQITKSQAKCVESSRALLGIHRVLHENEAYRTYRWYNRGIGSFHAFHAAVFLAYYCYVCCVSDPGDVEDSTITALIRELRDALRMFSDMARDGLSPICQKATPVLRKLVEAAAEREQGRYYHPHSQPAPPPAPQSAENGLDLLLLAEGLDPQQWLSPSLMDWNDWNSLVEASEVSGTSQLLQ</sequence>
<dbReference type="InterPro" id="IPR001138">
    <property type="entry name" value="Zn2Cys6_DnaBD"/>
</dbReference>
<dbReference type="AlphaFoldDB" id="A0AAN7C3G1"/>
<proteinExistence type="predicted"/>
<evidence type="ECO:0000313" key="7">
    <source>
        <dbReference type="Proteomes" id="UP001303760"/>
    </source>
</evidence>
<keyword evidence="7" id="KW-1185">Reference proteome</keyword>
<dbReference type="Proteomes" id="UP001303760">
    <property type="component" value="Unassembled WGS sequence"/>
</dbReference>
<dbReference type="CDD" id="cd00067">
    <property type="entry name" value="GAL4"/>
    <property type="match status" value="1"/>
</dbReference>
<comment type="subcellular location">
    <subcellularLocation>
        <location evidence="1">Nucleus</location>
    </subcellularLocation>
</comment>
<feature type="domain" description="Zn(2)-C6 fungal-type" evidence="5">
    <location>
        <begin position="12"/>
        <end position="49"/>
    </location>
</feature>
<dbReference type="Gene3D" id="4.10.240.10">
    <property type="entry name" value="Zn(2)-C6 fungal-type DNA-binding domain"/>
    <property type="match status" value="1"/>
</dbReference>
<protein>
    <recommendedName>
        <fullName evidence="5">Zn(2)-C6 fungal-type domain-containing protein</fullName>
    </recommendedName>
</protein>